<keyword evidence="3" id="KW-1185">Reference proteome</keyword>
<protein>
    <submittedName>
        <fullName evidence="2">Uncharacterized protein</fullName>
    </submittedName>
</protein>
<name>A0AA38HVJ2_9CUCU</name>
<dbReference type="AlphaFoldDB" id="A0AA38HVJ2"/>
<dbReference type="Proteomes" id="UP001168821">
    <property type="component" value="Unassembled WGS sequence"/>
</dbReference>
<proteinExistence type="predicted"/>
<reference evidence="2" key="1">
    <citation type="journal article" date="2023" name="G3 (Bethesda)">
        <title>Whole genome assemblies of Zophobas morio and Tenebrio molitor.</title>
        <authorList>
            <person name="Kaur S."/>
            <person name="Stinson S.A."/>
            <person name="diCenzo G.C."/>
        </authorList>
    </citation>
    <scope>NUCLEOTIDE SEQUENCE</scope>
    <source>
        <strain evidence="2">QUZm001</strain>
    </source>
</reference>
<organism evidence="2 3">
    <name type="scientific">Zophobas morio</name>
    <dbReference type="NCBI Taxonomy" id="2755281"/>
    <lineage>
        <taxon>Eukaryota</taxon>
        <taxon>Metazoa</taxon>
        <taxon>Ecdysozoa</taxon>
        <taxon>Arthropoda</taxon>
        <taxon>Hexapoda</taxon>
        <taxon>Insecta</taxon>
        <taxon>Pterygota</taxon>
        <taxon>Neoptera</taxon>
        <taxon>Endopterygota</taxon>
        <taxon>Coleoptera</taxon>
        <taxon>Polyphaga</taxon>
        <taxon>Cucujiformia</taxon>
        <taxon>Tenebrionidae</taxon>
        <taxon>Zophobas</taxon>
    </lineage>
</organism>
<evidence type="ECO:0000313" key="3">
    <source>
        <dbReference type="Proteomes" id="UP001168821"/>
    </source>
</evidence>
<comment type="caution">
    <text evidence="2">The sequence shown here is derived from an EMBL/GenBank/DDBJ whole genome shotgun (WGS) entry which is preliminary data.</text>
</comment>
<feature type="region of interest" description="Disordered" evidence="1">
    <location>
        <begin position="66"/>
        <end position="86"/>
    </location>
</feature>
<dbReference type="EMBL" id="JALNTZ010000007">
    <property type="protein sequence ID" value="KAJ3644890.1"/>
    <property type="molecule type" value="Genomic_DNA"/>
</dbReference>
<sequence length="86" mass="9818">MPKTSPLRQSEEKHKKFPDNATTDADYGLDPHLMDTELLEEVKDGYVNRVHKTVTEITQIENLTKEQSSCTLGHEEGRTDPSYTLQ</sequence>
<evidence type="ECO:0000313" key="2">
    <source>
        <dbReference type="EMBL" id="KAJ3644890.1"/>
    </source>
</evidence>
<feature type="compositionally biased region" description="Basic and acidic residues" evidence="1">
    <location>
        <begin position="9"/>
        <end position="18"/>
    </location>
</feature>
<gene>
    <name evidence="2" type="ORF">Zmor_022591</name>
</gene>
<feature type="region of interest" description="Disordered" evidence="1">
    <location>
        <begin position="1"/>
        <end position="29"/>
    </location>
</feature>
<evidence type="ECO:0000256" key="1">
    <source>
        <dbReference type="SAM" id="MobiDB-lite"/>
    </source>
</evidence>
<accession>A0AA38HVJ2</accession>